<dbReference type="Gene3D" id="3.40.50.300">
    <property type="entry name" value="P-loop containing nucleotide triphosphate hydrolases"/>
    <property type="match status" value="1"/>
</dbReference>
<dbReference type="EMBL" id="KB445802">
    <property type="protein sequence ID" value="EMD34633.1"/>
    <property type="molecule type" value="Genomic_DNA"/>
</dbReference>
<dbReference type="GO" id="GO:0003924">
    <property type="term" value="F:GTPase activity"/>
    <property type="evidence" value="ECO:0007669"/>
    <property type="project" value="TreeGrafter"/>
</dbReference>
<dbReference type="InterPro" id="IPR027417">
    <property type="entry name" value="P-loop_NTPase"/>
</dbReference>
<dbReference type="PANTHER" id="PTHR21231">
    <property type="entry name" value="XPA-BINDING PROTEIN 1-RELATED"/>
    <property type="match status" value="1"/>
</dbReference>
<keyword evidence="2 5" id="KW-0547">Nucleotide-binding</keyword>
<dbReference type="InterPro" id="IPR004130">
    <property type="entry name" value="Gpn"/>
</dbReference>
<name>M2QC95_CERS8</name>
<dbReference type="GO" id="GO:0005737">
    <property type="term" value="C:cytoplasm"/>
    <property type="evidence" value="ECO:0007669"/>
    <property type="project" value="TreeGrafter"/>
</dbReference>
<dbReference type="HOGENOM" id="CLU_037460_0_1_1"/>
<comment type="similarity">
    <text evidence="1 5">Belongs to the GPN-loop GTPase family.</text>
</comment>
<dbReference type="Pfam" id="PF03029">
    <property type="entry name" value="ATP_bind_1"/>
    <property type="match status" value="1"/>
</dbReference>
<gene>
    <name evidence="7" type="ORF">CERSUDRAFT_116808</name>
</gene>
<evidence type="ECO:0000256" key="6">
    <source>
        <dbReference type="SAM" id="MobiDB-lite"/>
    </source>
</evidence>
<evidence type="ECO:0000256" key="3">
    <source>
        <dbReference type="ARBA" id="ARBA00022801"/>
    </source>
</evidence>
<keyword evidence="3 5" id="KW-0378">Hydrolase</keyword>
<dbReference type="SUPFAM" id="SSF52540">
    <property type="entry name" value="P-loop containing nucleoside triphosphate hydrolases"/>
    <property type="match status" value="1"/>
</dbReference>
<protein>
    <recommendedName>
        <fullName evidence="5">GPN-loop GTPase 2</fullName>
    </recommendedName>
</protein>
<reference evidence="7 8" key="1">
    <citation type="journal article" date="2012" name="Proc. Natl. Acad. Sci. U.S.A.">
        <title>Comparative genomics of Ceriporiopsis subvermispora and Phanerochaete chrysosporium provide insight into selective ligninolysis.</title>
        <authorList>
            <person name="Fernandez-Fueyo E."/>
            <person name="Ruiz-Duenas F.J."/>
            <person name="Ferreira P."/>
            <person name="Floudas D."/>
            <person name="Hibbett D.S."/>
            <person name="Canessa P."/>
            <person name="Larrondo L.F."/>
            <person name="James T.Y."/>
            <person name="Seelenfreund D."/>
            <person name="Lobos S."/>
            <person name="Polanco R."/>
            <person name="Tello M."/>
            <person name="Honda Y."/>
            <person name="Watanabe T."/>
            <person name="Watanabe T."/>
            <person name="Ryu J.S."/>
            <person name="Kubicek C.P."/>
            <person name="Schmoll M."/>
            <person name="Gaskell J."/>
            <person name="Hammel K.E."/>
            <person name="St John F.J."/>
            <person name="Vanden Wymelenberg A."/>
            <person name="Sabat G."/>
            <person name="Splinter BonDurant S."/>
            <person name="Syed K."/>
            <person name="Yadav J.S."/>
            <person name="Doddapaneni H."/>
            <person name="Subramanian V."/>
            <person name="Lavin J.L."/>
            <person name="Oguiza J.A."/>
            <person name="Perez G."/>
            <person name="Pisabarro A.G."/>
            <person name="Ramirez L."/>
            <person name="Santoyo F."/>
            <person name="Master E."/>
            <person name="Coutinho P.M."/>
            <person name="Henrissat B."/>
            <person name="Lombard V."/>
            <person name="Magnuson J.K."/>
            <person name="Kuees U."/>
            <person name="Hori C."/>
            <person name="Igarashi K."/>
            <person name="Samejima M."/>
            <person name="Held B.W."/>
            <person name="Barry K.W."/>
            <person name="LaButti K.M."/>
            <person name="Lapidus A."/>
            <person name="Lindquist E.A."/>
            <person name="Lucas S.M."/>
            <person name="Riley R."/>
            <person name="Salamov A.A."/>
            <person name="Hoffmeister D."/>
            <person name="Schwenk D."/>
            <person name="Hadar Y."/>
            <person name="Yarden O."/>
            <person name="de Vries R.P."/>
            <person name="Wiebenga A."/>
            <person name="Stenlid J."/>
            <person name="Eastwood D."/>
            <person name="Grigoriev I.V."/>
            <person name="Berka R.M."/>
            <person name="Blanchette R.A."/>
            <person name="Kersten P."/>
            <person name="Martinez A.T."/>
            <person name="Vicuna R."/>
            <person name="Cullen D."/>
        </authorList>
    </citation>
    <scope>NUCLEOTIDE SEQUENCE [LARGE SCALE GENOMIC DNA]</scope>
    <source>
        <strain evidence="7 8">B</strain>
    </source>
</reference>
<comment type="function">
    <text evidence="5">Small GTPase required for proper localization of RNA polymerase II and III (RNAPII and RNAPIII). May act at an RNAP assembly step prior to nuclear import.</text>
</comment>
<dbReference type="CDD" id="cd17871">
    <property type="entry name" value="GPN2"/>
    <property type="match status" value="1"/>
</dbReference>
<proteinExistence type="inferred from homology"/>
<keyword evidence="8" id="KW-1185">Reference proteome</keyword>
<dbReference type="GO" id="GO:0005525">
    <property type="term" value="F:GTP binding"/>
    <property type="evidence" value="ECO:0007669"/>
    <property type="project" value="UniProtKB-KW"/>
</dbReference>
<evidence type="ECO:0000256" key="2">
    <source>
        <dbReference type="ARBA" id="ARBA00022741"/>
    </source>
</evidence>
<sequence>MPFGEVVCGSPGSGKSTYCYGKHQLFNALDRPIAIVNLDPANENIPYPCAVDISSLITLEDVMQEHGLGPNGGMLYCMEYLEANYDWLEDRLRELGNEIYVLFDLPGQVELSTNHDSVKNIVHKLTKSGYRLAAVHLCDAHYVTDASKYISVLMLSLRAMLHLELPHINVLSKVDLITQYGDLDFNLDFYTEVQDLSHLENALSSTTPRYTALNMAICSLIEDYGLVGFETLAVEDKESMLHLMRVIDKATGCVFVPQANTQAPPGVVNANAPPSQRPNVDALFSSAAGSVKGPRSDVRDVQERWIDAKEEWDNWEKVQWRKEGQLAQQEEQKRKIRERNAGGGT</sequence>
<evidence type="ECO:0000313" key="8">
    <source>
        <dbReference type="Proteomes" id="UP000016930"/>
    </source>
</evidence>
<evidence type="ECO:0000256" key="5">
    <source>
        <dbReference type="RuleBase" id="RU365059"/>
    </source>
</evidence>
<evidence type="ECO:0000256" key="1">
    <source>
        <dbReference type="ARBA" id="ARBA00005290"/>
    </source>
</evidence>
<accession>M2QC95</accession>
<keyword evidence="4 5" id="KW-0342">GTP-binding</keyword>
<organism evidence="7 8">
    <name type="scientific">Ceriporiopsis subvermispora (strain B)</name>
    <name type="common">White-rot fungus</name>
    <name type="synonym">Gelatoporia subvermispora</name>
    <dbReference type="NCBI Taxonomy" id="914234"/>
    <lineage>
        <taxon>Eukaryota</taxon>
        <taxon>Fungi</taxon>
        <taxon>Dikarya</taxon>
        <taxon>Basidiomycota</taxon>
        <taxon>Agaricomycotina</taxon>
        <taxon>Agaricomycetes</taxon>
        <taxon>Polyporales</taxon>
        <taxon>Gelatoporiaceae</taxon>
        <taxon>Gelatoporia</taxon>
    </lineage>
</organism>
<feature type="region of interest" description="Disordered" evidence="6">
    <location>
        <begin position="323"/>
        <end position="345"/>
    </location>
</feature>
<evidence type="ECO:0000313" key="7">
    <source>
        <dbReference type="EMBL" id="EMD34633.1"/>
    </source>
</evidence>
<dbReference type="OrthoDB" id="5839at2759"/>
<dbReference type="PANTHER" id="PTHR21231:SF3">
    <property type="entry name" value="GPN-LOOP GTPASE 2"/>
    <property type="match status" value="1"/>
</dbReference>
<dbReference type="STRING" id="914234.M2QC95"/>
<comment type="subunit">
    <text evidence="5">Binds to RNA polymerase II (RNAPII).</text>
</comment>
<evidence type="ECO:0000256" key="4">
    <source>
        <dbReference type="ARBA" id="ARBA00023134"/>
    </source>
</evidence>
<dbReference type="Proteomes" id="UP000016930">
    <property type="component" value="Unassembled WGS sequence"/>
</dbReference>
<dbReference type="FunFam" id="3.40.50.300:FF:000338">
    <property type="entry name" value="GPN-loop GTPase 2"/>
    <property type="match status" value="1"/>
</dbReference>
<dbReference type="InterPro" id="IPR030231">
    <property type="entry name" value="Gpn2"/>
</dbReference>
<dbReference type="AlphaFoldDB" id="M2QC95"/>